<proteinExistence type="inferred from homology"/>
<name>S5SU24_9CORY</name>
<dbReference type="HOGENOM" id="CLU_000960_28_1_11"/>
<evidence type="ECO:0000256" key="5">
    <source>
        <dbReference type="ARBA" id="ARBA00022692"/>
    </source>
</evidence>
<feature type="transmembrane region" description="Helical" evidence="8">
    <location>
        <begin position="228"/>
        <end position="251"/>
    </location>
</feature>
<dbReference type="GO" id="GO:0022857">
    <property type="term" value="F:transmembrane transporter activity"/>
    <property type="evidence" value="ECO:0007669"/>
    <property type="project" value="InterPro"/>
</dbReference>
<dbReference type="PANTHER" id="PTHR42718">
    <property type="entry name" value="MAJOR FACILITATOR SUPERFAMILY MULTIDRUG TRANSPORTER MFSC"/>
    <property type="match status" value="1"/>
</dbReference>
<dbReference type="eggNOG" id="COG2814">
    <property type="taxonomic scope" value="Bacteria"/>
</dbReference>
<keyword evidence="7 8" id="KW-0472">Membrane</keyword>
<dbReference type="CDD" id="cd17321">
    <property type="entry name" value="MFS_MMR_MDR_like"/>
    <property type="match status" value="1"/>
</dbReference>
<keyword evidence="4" id="KW-1003">Cell membrane</keyword>
<dbReference type="AlphaFoldDB" id="S5SU24"/>
<dbReference type="RefSeq" id="WP_020934597.1">
    <property type="nucleotide sequence ID" value="NC_021915.1"/>
</dbReference>
<dbReference type="STRING" id="1224163.B841_05955"/>
<comment type="similarity">
    <text evidence="2">Belongs to the major facilitator superfamily. EmrB family.</text>
</comment>
<evidence type="ECO:0000256" key="1">
    <source>
        <dbReference type="ARBA" id="ARBA00004651"/>
    </source>
</evidence>
<dbReference type="InterPro" id="IPR011701">
    <property type="entry name" value="MFS"/>
</dbReference>
<dbReference type="PROSITE" id="PS50850">
    <property type="entry name" value="MFS"/>
    <property type="match status" value="1"/>
</dbReference>
<dbReference type="InterPro" id="IPR004638">
    <property type="entry name" value="EmrB-like"/>
</dbReference>
<sequence>MTNLDRPAGPPRQAWLTLAALSLGFFVSLLDQTVIAVALPEITAAFDAELGQSVWVSSAYLLAVVVPLLTTGRLGDRYGHRRMFQIGVVTFVSAAAACAFAPTIEVLIVLRVAQGFGSSLLMPQTMAVINRVFSRAHRGRALGVWGVVGSLAGLTGPLLGGLVVGAFGWRGVFLMHLPVGALALLLSALWVPRLPTSAPRIDVASVTASFLAVGSAVFVIQQGPRLGWPVWLGAVAMLGAGAATVFVSIQVRASRRGSDALVPVELFRDRNYVVGVVSISAMGFVAAAMMIPMMMWLQEVAGLSAQAAGLAVAPMAFISMLLGPVVGVLADRFHPRPLSQIGFGVMIAAFLFLWAALSAEAPVWVFSAGMALVGVGQTFIWATNSAAAMRDLPAAHMGAASGVYNTARQLGSVLGVAGIGAAMDVGVRAGGLAAGLADSLLLLVAALVVGGITVSFFRASASPVAGGPAPASSAEPGGKG</sequence>
<feature type="transmembrane region" description="Helical" evidence="8">
    <location>
        <begin position="440"/>
        <end position="459"/>
    </location>
</feature>
<keyword evidence="3" id="KW-0813">Transport</keyword>
<dbReference type="OrthoDB" id="7375466at2"/>
<dbReference type="KEGG" id="cmd:B841_05955"/>
<feature type="transmembrane region" description="Helical" evidence="8">
    <location>
        <begin position="307"/>
        <end position="329"/>
    </location>
</feature>
<evidence type="ECO:0000256" key="3">
    <source>
        <dbReference type="ARBA" id="ARBA00022448"/>
    </source>
</evidence>
<feature type="transmembrane region" description="Helical" evidence="8">
    <location>
        <begin position="141"/>
        <end position="167"/>
    </location>
</feature>
<dbReference type="PRINTS" id="PR01036">
    <property type="entry name" value="TCRTETB"/>
</dbReference>
<evidence type="ECO:0000256" key="2">
    <source>
        <dbReference type="ARBA" id="ARBA00008537"/>
    </source>
</evidence>
<feature type="transmembrane region" description="Helical" evidence="8">
    <location>
        <begin position="83"/>
        <end position="102"/>
    </location>
</feature>
<protein>
    <submittedName>
        <fullName evidence="10">Permease of the major facilitator superfamily protein</fullName>
    </submittedName>
</protein>
<feature type="transmembrane region" description="Helical" evidence="8">
    <location>
        <begin position="173"/>
        <end position="191"/>
    </location>
</feature>
<comment type="subcellular location">
    <subcellularLocation>
        <location evidence="1">Cell membrane</location>
        <topology evidence="1">Multi-pass membrane protein</topology>
    </subcellularLocation>
</comment>
<feature type="transmembrane region" description="Helical" evidence="8">
    <location>
        <begin position="272"/>
        <end position="295"/>
    </location>
</feature>
<dbReference type="PANTHER" id="PTHR42718:SF9">
    <property type="entry name" value="MAJOR FACILITATOR SUPERFAMILY MULTIDRUG TRANSPORTER MFSC"/>
    <property type="match status" value="1"/>
</dbReference>
<dbReference type="Gene3D" id="1.20.1720.10">
    <property type="entry name" value="Multidrug resistance protein D"/>
    <property type="match status" value="1"/>
</dbReference>
<dbReference type="EMBL" id="CP003924">
    <property type="protein sequence ID" value="AGS34664.1"/>
    <property type="molecule type" value="Genomic_DNA"/>
</dbReference>
<accession>S5SU24</accession>
<evidence type="ECO:0000256" key="7">
    <source>
        <dbReference type="ARBA" id="ARBA00023136"/>
    </source>
</evidence>
<feature type="transmembrane region" description="Helical" evidence="8">
    <location>
        <begin position="203"/>
        <end position="222"/>
    </location>
</feature>
<feature type="transmembrane region" description="Helical" evidence="8">
    <location>
        <begin position="52"/>
        <end position="71"/>
    </location>
</feature>
<dbReference type="GO" id="GO:0005886">
    <property type="term" value="C:plasma membrane"/>
    <property type="evidence" value="ECO:0007669"/>
    <property type="project" value="UniProtKB-SubCell"/>
</dbReference>
<keyword evidence="5 8" id="KW-0812">Transmembrane</keyword>
<evidence type="ECO:0000313" key="11">
    <source>
        <dbReference type="Proteomes" id="UP000015388"/>
    </source>
</evidence>
<evidence type="ECO:0000256" key="8">
    <source>
        <dbReference type="SAM" id="Phobius"/>
    </source>
</evidence>
<organism evidence="10 11">
    <name type="scientific">Corynebacterium maris DSM 45190</name>
    <dbReference type="NCBI Taxonomy" id="1224163"/>
    <lineage>
        <taxon>Bacteria</taxon>
        <taxon>Bacillati</taxon>
        <taxon>Actinomycetota</taxon>
        <taxon>Actinomycetes</taxon>
        <taxon>Mycobacteriales</taxon>
        <taxon>Corynebacteriaceae</taxon>
        <taxon>Corynebacterium</taxon>
    </lineage>
</organism>
<dbReference type="PATRIC" id="fig|1224163.3.peg.1194"/>
<feature type="domain" description="Major facilitator superfamily (MFS) profile" evidence="9">
    <location>
        <begin position="17"/>
        <end position="462"/>
    </location>
</feature>
<evidence type="ECO:0000259" key="9">
    <source>
        <dbReference type="PROSITE" id="PS50850"/>
    </source>
</evidence>
<evidence type="ECO:0000256" key="6">
    <source>
        <dbReference type="ARBA" id="ARBA00022989"/>
    </source>
</evidence>
<dbReference type="Proteomes" id="UP000015388">
    <property type="component" value="Chromosome"/>
</dbReference>
<feature type="transmembrane region" description="Helical" evidence="8">
    <location>
        <begin position="108"/>
        <end position="129"/>
    </location>
</feature>
<dbReference type="Pfam" id="PF07690">
    <property type="entry name" value="MFS_1"/>
    <property type="match status" value="1"/>
</dbReference>
<evidence type="ECO:0000313" key="10">
    <source>
        <dbReference type="EMBL" id="AGS34664.1"/>
    </source>
</evidence>
<gene>
    <name evidence="10" type="ORF">B841_05955</name>
</gene>
<dbReference type="InterPro" id="IPR020846">
    <property type="entry name" value="MFS_dom"/>
</dbReference>
<feature type="transmembrane region" description="Helical" evidence="8">
    <location>
        <begin position="363"/>
        <end position="382"/>
    </location>
</feature>
<keyword evidence="11" id="KW-1185">Reference proteome</keyword>
<dbReference type="InterPro" id="IPR036259">
    <property type="entry name" value="MFS_trans_sf"/>
</dbReference>
<dbReference type="Gene3D" id="1.20.1250.20">
    <property type="entry name" value="MFS general substrate transporter like domains"/>
    <property type="match status" value="1"/>
</dbReference>
<dbReference type="NCBIfam" id="TIGR00711">
    <property type="entry name" value="efflux_EmrB"/>
    <property type="match status" value="1"/>
</dbReference>
<keyword evidence="6 8" id="KW-1133">Transmembrane helix</keyword>
<feature type="transmembrane region" description="Helical" evidence="8">
    <location>
        <begin position="341"/>
        <end position="357"/>
    </location>
</feature>
<evidence type="ECO:0000256" key="4">
    <source>
        <dbReference type="ARBA" id="ARBA00022475"/>
    </source>
</evidence>
<dbReference type="SUPFAM" id="SSF103473">
    <property type="entry name" value="MFS general substrate transporter"/>
    <property type="match status" value="1"/>
</dbReference>
<reference evidence="10 11" key="1">
    <citation type="submission" date="2012-11" db="EMBL/GenBank/DDBJ databases">
        <title>The complete genome sequence of Corynebacterium maris Coryn-1 (=DSM 45190).</title>
        <authorList>
            <person name="Schaffert L."/>
            <person name="Albersmeier A."/>
            <person name="Kalinowski J."/>
            <person name="Ruckert C."/>
        </authorList>
    </citation>
    <scope>NUCLEOTIDE SEQUENCE [LARGE SCALE GENOMIC DNA]</scope>
    <source>
        <strain evidence="11">Coryn-1</strain>
    </source>
</reference>